<dbReference type="InterPro" id="IPR011049">
    <property type="entry name" value="Serralysin-like_metalloprot_C"/>
</dbReference>
<dbReference type="SUPFAM" id="SSF51120">
    <property type="entry name" value="beta-Roll"/>
    <property type="match status" value="1"/>
</dbReference>
<dbReference type="Gene3D" id="2.60.40.10">
    <property type="entry name" value="Immunoglobulins"/>
    <property type="match status" value="2"/>
</dbReference>
<evidence type="ECO:0000313" key="3">
    <source>
        <dbReference type="Proteomes" id="UP000295129"/>
    </source>
</evidence>
<dbReference type="RefSeq" id="WP_133590096.1">
    <property type="nucleotide sequence ID" value="NZ_SNVV01000005.1"/>
</dbReference>
<organism evidence="2 3">
    <name type="scientific">Azoarcus indigens</name>
    <dbReference type="NCBI Taxonomy" id="29545"/>
    <lineage>
        <taxon>Bacteria</taxon>
        <taxon>Pseudomonadati</taxon>
        <taxon>Pseudomonadota</taxon>
        <taxon>Betaproteobacteria</taxon>
        <taxon>Rhodocyclales</taxon>
        <taxon>Zoogloeaceae</taxon>
        <taxon>Azoarcus</taxon>
    </lineage>
</organism>
<comment type="caution">
    <text evidence="2">The sequence shown here is derived from an EMBL/GenBank/DDBJ whole genome shotgun (WGS) entry which is preliminary data.</text>
</comment>
<evidence type="ECO:0000313" key="2">
    <source>
        <dbReference type="EMBL" id="TDN53473.1"/>
    </source>
</evidence>
<feature type="compositionally biased region" description="Low complexity" evidence="1">
    <location>
        <begin position="165"/>
        <end position="177"/>
    </location>
</feature>
<dbReference type="InterPro" id="IPR047777">
    <property type="entry name" value="LapA-like_RM"/>
</dbReference>
<protein>
    <submittedName>
        <fullName evidence="2">Putative secreted protein (Type I secretion substrate)</fullName>
    </submittedName>
</protein>
<sequence length="964" mass="97968">MATAQPVATVVAVTGTAYARDAEGRMRLLRAGDAINEGETVVTSSGGRVELAFEDGSVLPVEQNQSIAVTAELSETSRPQALDAQLGDASIAQVIQALNDGGNLDDALEAPAAGLAGGGGGEGNNFVRLLRITEGVDPLAFDFAPTEPDRIDERLPGAPEADDGTPATTTTTPPSTVPAVTVDLELGVDGSSPTLTVDAKNATSVTLTITGSDGSEQTAPVTQKADGTWTVDTSGLTFNEEVSYTATAIAKDNANNTATDTDTDSFDLKPEVEVDLELGVDGSSPTLTVDAKNATSVTLTITGSDGSEQTAPVTQKADGTWTVDTSGLTFNEAVTYTATAIAKDNVNNTATAVDSDSFDLPPAADGGAVAGVEDSSYVFQWSDFKVSDGATPASSLGIVINTLPVNGKLEYLNAAGDWVAVSQGQEVSQADIAAGHLRFTPAANESGSDAYGGTGVGDQQGDYARFEYSPTDGTQVGDSATMVVDIAPVADAPTLSVTVGAAHEVTVTPAGTFSGTLNASNLLTTSGVSVSAKNFVHNPDGTYSLSSASSGNIYLENTSTTGRIGVAGNHPGASSQEVATGNQIGYSYTTHESEELIFTFQSTVTTASATISNLWIKDNGKNATEVGIYELYRDGVLVGTGTFNGTSSGNLTVSMTANDGLGFDTVVFKAASSYLNMTTAQSVATGDGSDYYITSLTYQGTTAPVKAYTYALDIDAALVDADGSESLSGVSISGIPSGATLTDGTHTYTSTDSSHSLLLDGWNLDSLVITTSAGSTTDFTLQVSVSSSEHANGDTATTTTAVTVVVGAADAVAPAVHLTGGAGDDHITGGIGDDVIAGGAGSDILAGGLGADTFIWSFGDQGAEGKPEVDRVLDFDTSSDKLDLHDLLQGESASGGNLGSFLFVEHQGADTVIHVSTQGGFTSGYDAGKEDQTIVLQGVDLVGGLSSQAQILQNLVDHGKLITD</sequence>
<dbReference type="NCBIfam" id="NF033682">
    <property type="entry name" value="retention_LapA"/>
    <property type="match status" value="1"/>
</dbReference>
<dbReference type="InterPro" id="IPR013783">
    <property type="entry name" value="Ig-like_fold"/>
</dbReference>
<dbReference type="GO" id="GO:0005509">
    <property type="term" value="F:calcium ion binding"/>
    <property type="evidence" value="ECO:0007669"/>
    <property type="project" value="InterPro"/>
</dbReference>
<proteinExistence type="predicted"/>
<name>A0A4R6E6E3_9RHOO</name>
<keyword evidence="3" id="KW-1185">Reference proteome</keyword>
<reference evidence="2 3" key="1">
    <citation type="submission" date="2019-03" db="EMBL/GenBank/DDBJ databases">
        <title>Genomic Encyclopedia of Type Strains, Phase IV (KMG-IV): sequencing the most valuable type-strain genomes for metagenomic binning, comparative biology and taxonomic classification.</title>
        <authorList>
            <person name="Goeker M."/>
        </authorList>
    </citation>
    <scope>NUCLEOTIDE SEQUENCE [LARGE SCALE GENOMIC DNA]</scope>
    <source>
        <strain evidence="2 3">DSM 12121</strain>
    </source>
</reference>
<dbReference type="InterPro" id="IPR019960">
    <property type="entry name" value="T1SS_VCA0849"/>
</dbReference>
<dbReference type="NCBIfam" id="TIGR03661">
    <property type="entry name" value="T1SS_VCA0849"/>
    <property type="match status" value="1"/>
</dbReference>
<dbReference type="Pfam" id="PF00353">
    <property type="entry name" value="HemolysinCabind"/>
    <property type="match status" value="1"/>
</dbReference>
<gene>
    <name evidence="2" type="ORF">C7389_105148</name>
</gene>
<accession>A0A4R6E6E3</accession>
<dbReference type="Proteomes" id="UP000295129">
    <property type="component" value="Unassembled WGS sequence"/>
</dbReference>
<evidence type="ECO:0000256" key="1">
    <source>
        <dbReference type="SAM" id="MobiDB-lite"/>
    </source>
</evidence>
<dbReference type="Gene3D" id="2.150.10.10">
    <property type="entry name" value="Serralysin-like metalloprotease, C-terminal"/>
    <property type="match status" value="1"/>
</dbReference>
<dbReference type="InterPro" id="IPR001343">
    <property type="entry name" value="Hemolysn_Ca-bd"/>
</dbReference>
<dbReference type="PROSITE" id="PS00330">
    <property type="entry name" value="HEMOLYSIN_CALCIUM"/>
    <property type="match status" value="2"/>
</dbReference>
<feature type="region of interest" description="Disordered" evidence="1">
    <location>
        <begin position="146"/>
        <end position="177"/>
    </location>
</feature>
<dbReference type="PRINTS" id="PR00313">
    <property type="entry name" value="CABNDNGRPT"/>
</dbReference>
<dbReference type="AlphaFoldDB" id="A0A4R6E6E3"/>
<dbReference type="EMBL" id="SNVV01000005">
    <property type="protein sequence ID" value="TDN53473.1"/>
    <property type="molecule type" value="Genomic_DNA"/>
</dbReference>
<dbReference type="InterPro" id="IPR018511">
    <property type="entry name" value="Hemolysin-typ_Ca-bd_CS"/>
</dbReference>
<dbReference type="OrthoDB" id="4648428at2"/>